<evidence type="ECO:0000313" key="6">
    <source>
        <dbReference type="EMBL" id="EDV23060.1"/>
    </source>
</evidence>
<dbReference type="GO" id="GO:0012505">
    <property type="term" value="C:endomembrane system"/>
    <property type="evidence" value="ECO:0000318"/>
    <property type="project" value="GO_Central"/>
</dbReference>
<dbReference type="Pfam" id="PF01553">
    <property type="entry name" value="Acyltransferase"/>
    <property type="match status" value="1"/>
</dbReference>
<keyword evidence="7" id="KW-1185">Reference proteome</keyword>
<feature type="transmembrane region" description="Helical" evidence="4">
    <location>
        <begin position="12"/>
        <end position="32"/>
    </location>
</feature>
<dbReference type="SMART" id="SM00563">
    <property type="entry name" value="PlsC"/>
    <property type="match status" value="1"/>
</dbReference>
<dbReference type="FunCoup" id="B3S266">
    <property type="interactions" value="965"/>
</dbReference>
<dbReference type="KEGG" id="tad:TRIADDRAFT_57942"/>
<name>B3S266_TRIAD</name>
<keyword evidence="4" id="KW-0472">Membrane</keyword>
<protein>
    <recommendedName>
        <fullName evidence="5">Phospholipid/glycerol acyltransferase domain-containing protein</fullName>
    </recommendedName>
</protein>
<gene>
    <name evidence="6" type="ORF">TRIADDRAFT_57942</name>
</gene>
<accession>B3S266</accession>
<sequence>MVLQSIIVSTRSLNWCVPAVGLLTAAPGYFIAFSTAKMLTCLLPQRFYDKLDSVMYDSYQKLALFFFESYSGADIVISGDKPDGKENVLFISNHQSTMDWVIVDMVAARFGCIGRVRYILKDELKFIPLYGLYFRQDISFDILLYYSTLRQLDSYKETKIPLWLVVFPEGTRFNATRKDVLEKSQNYALDLGLPVLSQVLTPRTKATEVSMERLGEYFDAVYDITIAYTDDAKTYQQVREPAPSMGEFFNNPKRKLHIYLQRYATKDIPKDEESRKKWIYDLFCKKERLLEDMVQNGRFPGPVWSGPFPILYTLPHIILSSASLYFILSNNNTRKSFFYFTIANYSSYSLSTENLTTRFSSILFYGVCEKIIHELQRLQAAIKNNIWHNEVGSTLTSSSQRRSWSNLRFTRYNGVSMLHKDALRPKSTSKKPTNRQTAYNCRHYIG</sequence>
<keyword evidence="3" id="KW-0012">Acyltransferase</keyword>
<proteinExistence type="inferred from homology"/>
<feature type="domain" description="Phospholipid/glycerol acyltransferase" evidence="5">
    <location>
        <begin position="88"/>
        <end position="208"/>
    </location>
</feature>
<dbReference type="GO" id="GO:0005783">
    <property type="term" value="C:endoplasmic reticulum"/>
    <property type="evidence" value="ECO:0000318"/>
    <property type="project" value="GO_Central"/>
</dbReference>
<evidence type="ECO:0000259" key="5">
    <source>
        <dbReference type="SMART" id="SM00563"/>
    </source>
</evidence>
<dbReference type="HOGENOM" id="CLU_041844_2_0_1"/>
<dbReference type="GO" id="GO:0036149">
    <property type="term" value="P:phosphatidylinositol acyl-chain remodeling"/>
    <property type="evidence" value="ECO:0000318"/>
    <property type="project" value="GO_Central"/>
</dbReference>
<dbReference type="Pfam" id="PF16076">
    <property type="entry name" value="Acyltransf_C"/>
    <property type="match status" value="1"/>
</dbReference>
<dbReference type="PANTHER" id="PTHR10983">
    <property type="entry name" value="1-ACYLGLYCEROL-3-PHOSPHATE ACYLTRANSFERASE-RELATED"/>
    <property type="match status" value="1"/>
</dbReference>
<dbReference type="CDD" id="cd07990">
    <property type="entry name" value="LPLAT_LCLAT1-like"/>
    <property type="match status" value="1"/>
</dbReference>
<keyword evidence="4" id="KW-1133">Transmembrane helix</keyword>
<dbReference type="OrthoDB" id="189226at2759"/>
<evidence type="ECO:0000256" key="3">
    <source>
        <dbReference type="ARBA" id="ARBA00023315"/>
    </source>
</evidence>
<dbReference type="GO" id="GO:0016746">
    <property type="term" value="F:acyltransferase activity"/>
    <property type="evidence" value="ECO:0000318"/>
    <property type="project" value="GO_Central"/>
</dbReference>
<keyword evidence="2" id="KW-0808">Transferase</keyword>
<dbReference type="PANTHER" id="PTHR10983:SF73">
    <property type="entry name" value="1-ACYL-SN-GLYCEROL-3-PHOSPHATE ACYLTRANSFERASE EPSILON"/>
    <property type="match status" value="1"/>
</dbReference>
<dbReference type="AlphaFoldDB" id="B3S266"/>
<dbReference type="Proteomes" id="UP000009022">
    <property type="component" value="Unassembled WGS sequence"/>
</dbReference>
<dbReference type="RefSeq" id="XP_002113970.1">
    <property type="nucleotide sequence ID" value="XM_002113934.1"/>
</dbReference>
<dbReference type="InParanoid" id="B3S266"/>
<dbReference type="InterPro" id="IPR002123">
    <property type="entry name" value="Plipid/glycerol_acylTrfase"/>
</dbReference>
<evidence type="ECO:0000313" key="7">
    <source>
        <dbReference type="Proteomes" id="UP000009022"/>
    </source>
</evidence>
<dbReference type="eggNOG" id="KOG1505">
    <property type="taxonomic scope" value="Eukaryota"/>
</dbReference>
<dbReference type="CTD" id="6755503"/>
<dbReference type="SUPFAM" id="SSF69593">
    <property type="entry name" value="Glycerol-3-phosphate (1)-acyltransferase"/>
    <property type="match status" value="1"/>
</dbReference>
<evidence type="ECO:0000256" key="4">
    <source>
        <dbReference type="SAM" id="Phobius"/>
    </source>
</evidence>
<dbReference type="EMBL" id="DS985247">
    <property type="protein sequence ID" value="EDV23060.1"/>
    <property type="molecule type" value="Genomic_DNA"/>
</dbReference>
<dbReference type="InterPro" id="IPR032098">
    <property type="entry name" value="Acyltransf_C"/>
</dbReference>
<organism evidence="6 7">
    <name type="scientific">Trichoplax adhaerens</name>
    <name type="common">Trichoplax reptans</name>
    <dbReference type="NCBI Taxonomy" id="10228"/>
    <lineage>
        <taxon>Eukaryota</taxon>
        <taxon>Metazoa</taxon>
        <taxon>Placozoa</taxon>
        <taxon>Uniplacotomia</taxon>
        <taxon>Trichoplacea</taxon>
        <taxon>Trichoplacidae</taxon>
        <taxon>Trichoplax</taxon>
    </lineage>
</organism>
<dbReference type="PhylomeDB" id="B3S266"/>
<comment type="similarity">
    <text evidence="1">Belongs to the 1-acyl-sn-glycerol-3-phosphate acyltransferase family.</text>
</comment>
<evidence type="ECO:0000256" key="1">
    <source>
        <dbReference type="ARBA" id="ARBA00008655"/>
    </source>
</evidence>
<evidence type="ECO:0000256" key="2">
    <source>
        <dbReference type="ARBA" id="ARBA00022679"/>
    </source>
</evidence>
<dbReference type="OMA" id="HIKRTEV"/>
<dbReference type="STRING" id="10228.B3S266"/>
<dbReference type="GeneID" id="6755503"/>
<reference evidence="6 7" key="1">
    <citation type="journal article" date="2008" name="Nature">
        <title>The Trichoplax genome and the nature of placozoans.</title>
        <authorList>
            <person name="Srivastava M."/>
            <person name="Begovic E."/>
            <person name="Chapman J."/>
            <person name="Putnam N.H."/>
            <person name="Hellsten U."/>
            <person name="Kawashima T."/>
            <person name="Kuo A."/>
            <person name="Mitros T."/>
            <person name="Salamov A."/>
            <person name="Carpenter M.L."/>
            <person name="Signorovitch A.Y."/>
            <person name="Moreno M.A."/>
            <person name="Kamm K."/>
            <person name="Grimwood J."/>
            <person name="Schmutz J."/>
            <person name="Shapiro H."/>
            <person name="Grigoriev I.V."/>
            <person name="Buss L.W."/>
            <person name="Schierwater B."/>
            <person name="Dellaporta S.L."/>
            <person name="Rokhsar D.S."/>
        </authorList>
    </citation>
    <scope>NUCLEOTIDE SEQUENCE [LARGE SCALE GENOMIC DNA]</scope>
    <source>
        <strain evidence="6 7">Grell-BS-1999</strain>
    </source>
</reference>
<keyword evidence="4" id="KW-0812">Transmembrane</keyword>